<keyword evidence="6" id="KW-0159">Chromosome partition</keyword>
<dbReference type="PANTHER" id="PTHR30349:SF77">
    <property type="entry name" value="TYROSINE RECOMBINASE XERC"/>
    <property type="match status" value="1"/>
</dbReference>
<proteinExistence type="inferred from homology"/>
<dbReference type="GO" id="GO:0003677">
    <property type="term" value="F:DNA binding"/>
    <property type="evidence" value="ECO:0007669"/>
    <property type="project" value="UniProtKB-UniRule"/>
</dbReference>
<dbReference type="Gene3D" id="1.10.150.130">
    <property type="match status" value="1"/>
</dbReference>
<dbReference type="Pfam" id="PF02899">
    <property type="entry name" value="Phage_int_SAM_1"/>
    <property type="match status" value="1"/>
</dbReference>
<dbReference type="InterPro" id="IPR002104">
    <property type="entry name" value="Integrase_catalytic"/>
</dbReference>
<dbReference type="PROSITE" id="PS51898">
    <property type="entry name" value="TYR_RECOMBINASE"/>
    <property type="match status" value="1"/>
</dbReference>
<name>A0A133Y6C3_9FIRM</name>
<sequence length="401" mass="46184">MILLLFACLIYVKVSTLSLVIVCSPLKASKQVIDFIRGIIMAKLDDSSHIIVDTFPRLDEFLAYLSAIKGRSDLTIREYHYDLRLFFHWYLQTKFADYKNIELDMIDLRLVDDKLLAAISLTDFYQYIAWLATKRNASVANRARKCSSLKTFFKFLSQKIHILKVDPASELELPRQYKRLPKYLNLEQTQSLLDSSLKTMATDYKYSPALEKSLALRNYCILILFLNCGMRLSELQKLNCQDINQNERTLRVIGKGNKERTIYLNDACIDALQHYMNVRLPAAKNYKAALFISRQGNRLSRSMIQHMIKQTLSEAGLANYNFSVHKLRHTAATLMYQFGHVDIRSLQEILGHESVATTEIYTHTNEELLHQAVESNPLANKKLPKAVETETANEQSKANKK</sequence>
<gene>
    <name evidence="15" type="ORF">HMPREF1872_01460</name>
</gene>
<keyword evidence="8 11" id="KW-0238">DNA-binding</keyword>
<organism evidence="15 16">
    <name type="scientific">Amygdalobacter nucleatus</name>
    <dbReference type="NCBI Taxonomy" id="3029274"/>
    <lineage>
        <taxon>Bacteria</taxon>
        <taxon>Bacillati</taxon>
        <taxon>Bacillota</taxon>
        <taxon>Clostridia</taxon>
        <taxon>Eubacteriales</taxon>
        <taxon>Oscillospiraceae</taxon>
        <taxon>Amygdalobacter</taxon>
    </lineage>
</organism>
<comment type="subcellular location">
    <subcellularLocation>
        <location evidence="2">Cytoplasm</location>
    </subcellularLocation>
</comment>
<dbReference type="InterPro" id="IPR044068">
    <property type="entry name" value="CB"/>
</dbReference>
<evidence type="ECO:0000256" key="1">
    <source>
        <dbReference type="ARBA" id="ARBA00003283"/>
    </source>
</evidence>
<dbReference type="PATRIC" id="fig|1497955.3.peg.1427"/>
<feature type="region of interest" description="Disordered" evidence="12">
    <location>
        <begin position="379"/>
        <end position="401"/>
    </location>
</feature>
<dbReference type="Gene3D" id="1.10.443.10">
    <property type="entry name" value="Intergrase catalytic core"/>
    <property type="match status" value="1"/>
</dbReference>
<evidence type="ECO:0000313" key="15">
    <source>
        <dbReference type="EMBL" id="KXB38741.1"/>
    </source>
</evidence>
<evidence type="ECO:0000256" key="9">
    <source>
        <dbReference type="ARBA" id="ARBA00023172"/>
    </source>
</evidence>
<dbReference type="Proteomes" id="UP000070080">
    <property type="component" value="Unassembled WGS sequence"/>
</dbReference>
<evidence type="ECO:0000256" key="4">
    <source>
        <dbReference type="ARBA" id="ARBA00022490"/>
    </source>
</evidence>
<keyword evidence="4" id="KW-0963">Cytoplasm</keyword>
<dbReference type="InterPro" id="IPR004107">
    <property type="entry name" value="Integrase_SAM-like_N"/>
</dbReference>
<dbReference type="PANTHER" id="PTHR30349">
    <property type="entry name" value="PHAGE INTEGRASE-RELATED"/>
    <property type="match status" value="1"/>
</dbReference>
<evidence type="ECO:0000259" key="14">
    <source>
        <dbReference type="PROSITE" id="PS51900"/>
    </source>
</evidence>
<dbReference type="GO" id="GO:0005737">
    <property type="term" value="C:cytoplasm"/>
    <property type="evidence" value="ECO:0007669"/>
    <property type="project" value="UniProtKB-SubCell"/>
</dbReference>
<evidence type="ECO:0000259" key="13">
    <source>
        <dbReference type="PROSITE" id="PS51898"/>
    </source>
</evidence>
<evidence type="ECO:0000256" key="12">
    <source>
        <dbReference type="SAM" id="MobiDB-lite"/>
    </source>
</evidence>
<comment type="caution">
    <text evidence="15">The sequence shown here is derived from an EMBL/GenBank/DDBJ whole genome shotgun (WGS) entry which is preliminary data.</text>
</comment>
<evidence type="ECO:0000256" key="3">
    <source>
        <dbReference type="ARBA" id="ARBA00008857"/>
    </source>
</evidence>
<reference evidence="16" key="1">
    <citation type="submission" date="2016-01" db="EMBL/GenBank/DDBJ databases">
        <authorList>
            <person name="Mitreva M."/>
            <person name="Pepin K.H."/>
            <person name="Mihindukulasuriya K.A."/>
            <person name="Fulton R."/>
            <person name="Fronick C."/>
            <person name="O'Laughlin M."/>
            <person name="Miner T."/>
            <person name="Herter B."/>
            <person name="Rosa B.A."/>
            <person name="Cordes M."/>
            <person name="Tomlinson C."/>
            <person name="Wollam A."/>
            <person name="Palsikar V.B."/>
            <person name="Mardis E.R."/>
            <person name="Wilson R.K."/>
        </authorList>
    </citation>
    <scope>NUCLEOTIDE SEQUENCE [LARGE SCALE GENOMIC DNA]</scope>
    <source>
        <strain evidence="16">KA00274</strain>
    </source>
</reference>
<feature type="compositionally biased region" description="Polar residues" evidence="12">
    <location>
        <begin position="390"/>
        <end position="401"/>
    </location>
</feature>
<feature type="domain" description="Tyr recombinase" evidence="13">
    <location>
        <begin position="179"/>
        <end position="374"/>
    </location>
</feature>
<keyword evidence="10" id="KW-0131">Cell cycle</keyword>
<evidence type="ECO:0000256" key="6">
    <source>
        <dbReference type="ARBA" id="ARBA00022829"/>
    </source>
</evidence>
<evidence type="ECO:0000256" key="10">
    <source>
        <dbReference type="ARBA" id="ARBA00023306"/>
    </source>
</evidence>
<dbReference type="EMBL" id="LSCV01000046">
    <property type="protein sequence ID" value="KXB38741.1"/>
    <property type="molecule type" value="Genomic_DNA"/>
</dbReference>
<evidence type="ECO:0000256" key="2">
    <source>
        <dbReference type="ARBA" id="ARBA00004496"/>
    </source>
</evidence>
<dbReference type="STRING" id="1497955.HMPREF1872_01460"/>
<dbReference type="InterPro" id="IPR010998">
    <property type="entry name" value="Integrase_recombinase_N"/>
</dbReference>
<keyword evidence="9" id="KW-0233">DNA recombination</keyword>
<dbReference type="GO" id="GO:0006310">
    <property type="term" value="P:DNA recombination"/>
    <property type="evidence" value="ECO:0007669"/>
    <property type="project" value="UniProtKB-KW"/>
</dbReference>
<dbReference type="SUPFAM" id="SSF56349">
    <property type="entry name" value="DNA breaking-rejoining enzymes"/>
    <property type="match status" value="1"/>
</dbReference>
<evidence type="ECO:0000256" key="8">
    <source>
        <dbReference type="ARBA" id="ARBA00023125"/>
    </source>
</evidence>
<feature type="domain" description="Core-binding (CB)" evidence="14">
    <location>
        <begin position="52"/>
        <end position="157"/>
    </location>
</feature>
<dbReference type="PROSITE" id="PS51900">
    <property type="entry name" value="CB"/>
    <property type="match status" value="1"/>
</dbReference>
<comment type="similarity">
    <text evidence="3">Belongs to the 'phage' integrase family.</text>
</comment>
<comment type="function">
    <text evidence="1">Site-specific tyrosine recombinase, which acts by catalyzing the cutting and rejoining of the recombining DNA molecules.</text>
</comment>
<evidence type="ECO:0000313" key="16">
    <source>
        <dbReference type="Proteomes" id="UP000070080"/>
    </source>
</evidence>
<evidence type="ECO:0000256" key="5">
    <source>
        <dbReference type="ARBA" id="ARBA00022618"/>
    </source>
</evidence>
<dbReference type="GO" id="GO:0007059">
    <property type="term" value="P:chromosome segregation"/>
    <property type="evidence" value="ECO:0007669"/>
    <property type="project" value="UniProtKB-KW"/>
</dbReference>
<evidence type="ECO:0000256" key="7">
    <source>
        <dbReference type="ARBA" id="ARBA00022908"/>
    </source>
</evidence>
<keyword evidence="5" id="KW-0132">Cell division</keyword>
<dbReference type="AlphaFoldDB" id="A0A133Y6C3"/>
<dbReference type="InterPro" id="IPR050090">
    <property type="entry name" value="Tyrosine_recombinase_XerCD"/>
</dbReference>
<dbReference type="Pfam" id="PF00589">
    <property type="entry name" value="Phage_integrase"/>
    <property type="match status" value="1"/>
</dbReference>
<dbReference type="InterPro" id="IPR013762">
    <property type="entry name" value="Integrase-like_cat_sf"/>
</dbReference>
<keyword evidence="16" id="KW-1185">Reference proteome</keyword>
<accession>A0A133Y6C3</accession>
<dbReference type="GO" id="GO:0015074">
    <property type="term" value="P:DNA integration"/>
    <property type="evidence" value="ECO:0007669"/>
    <property type="project" value="UniProtKB-KW"/>
</dbReference>
<dbReference type="GO" id="GO:0051301">
    <property type="term" value="P:cell division"/>
    <property type="evidence" value="ECO:0007669"/>
    <property type="project" value="UniProtKB-KW"/>
</dbReference>
<protein>
    <submittedName>
        <fullName evidence="15">Phage integrase, SAM-like domain protein</fullName>
    </submittedName>
</protein>
<dbReference type="InterPro" id="IPR011010">
    <property type="entry name" value="DNA_brk_join_enz"/>
</dbReference>
<evidence type="ECO:0000256" key="11">
    <source>
        <dbReference type="PROSITE-ProRule" id="PRU01248"/>
    </source>
</evidence>
<keyword evidence="7" id="KW-0229">DNA integration</keyword>